<dbReference type="Gene3D" id="1.10.150.240">
    <property type="entry name" value="Putative phosphatase, domain 2"/>
    <property type="match status" value="1"/>
</dbReference>
<dbReference type="FunFam" id="3.40.50.1000:FF:000055">
    <property type="entry name" value="Haloacid dehalogenase-like hydrolase family protein"/>
    <property type="match status" value="1"/>
</dbReference>
<evidence type="ECO:0000313" key="1">
    <source>
        <dbReference type="Proteomes" id="UP000515208"/>
    </source>
</evidence>
<dbReference type="Proteomes" id="UP000515208">
    <property type="component" value="Unplaced"/>
</dbReference>
<dbReference type="AlphaFoldDB" id="A0A6P3GPN0"/>
<dbReference type="Gene3D" id="3.40.50.1000">
    <property type="entry name" value="HAD superfamily/HAD-like"/>
    <property type="match status" value="1"/>
</dbReference>
<reference evidence="2" key="1">
    <citation type="submission" date="2025-08" db="UniProtKB">
        <authorList>
            <consortium name="RefSeq"/>
        </authorList>
    </citation>
    <scope>IDENTIFICATION</scope>
    <source>
        <tissue evidence="2">Blood</tissue>
    </source>
</reference>
<dbReference type="KEGG" id="bbis:104983642"/>
<organism evidence="1 2">
    <name type="scientific">Bison bison bison</name>
    <name type="common">North American plains bison</name>
    <dbReference type="NCBI Taxonomy" id="43346"/>
    <lineage>
        <taxon>Eukaryota</taxon>
        <taxon>Metazoa</taxon>
        <taxon>Chordata</taxon>
        <taxon>Craniata</taxon>
        <taxon>Vertebrata</taxon>
        <taxon>Euteleostomi</taxon>
        <taxon>Mammalia</taxon>
        <taxon>Eutheria</taxon>
        <taxon>Laurasiatheria</taxon>
        <taxon>Artiodactyla</taxon>
        <taxon>Ruminantia</taxon>
        <taxon>Pecora</taxon>
        <taxon>Bovidae</taxon>
        <taxon>Bovinae</taxon>
        <taxon>Bison</taxon>
    </lineage>
</organism>
<keyword evidence="1" id="KW-1185">Reference proteome</keyword>
<dbReference type="NCBIfam" id="TIGR01509">
    <property type="entry name" value="HAD-SF-IA-v3"/>
    <property type="match status" value="1"/>
</dbReference>
<dbReference type="GO" id="GO:0016791">
    <property type="term" value="F:phosphatase activity"/>
    <property type="evidence" value="ECO:0007669"/>
    <property type="project" value="TreeGrafter"/>
</dbReference>
<dbReference type="InterPro" id="IPR023198">
    <property type="entry name" value="PGP-like_dom2"/>
</dbReference>
<evidence type="ECO:0000313" key="2">
    <source>
        <dbReference type="RefSeq" id="XP_010831476.1"/>
    </source>
</evidence>
<dbReference type="PANTHER" id="PTHR18901">
    <property type="entry name" value="2-DEOXYGLUCOSE-6-PHOSPHATE PHOSPHATASE 2"/>
    <property type="match status" value="1"/>
</dbReference>
<name>A0A6P3GPN0_BISBB</name>
<gene>
    <name evidence="2" type="primary">LOC104983642</name>
</gene>
<dbReference type="RefSeq" id="XP_010831476.1">
    <property type="nucleotide sequence ID" value="XM_010833174.1"/>
</dbReference>
<dbReference type="SUPFAM" id="SSF56784">
    <property type="entry name" value="HAD-like"/>
    <property type="match status" value="1"/>
</dbReference>
<proteinExistence type="predicted"/>
<dbReference type="InterPro" id="IPR006439">
    <property type="entry name" value="HAD-SF_hydro_IA"/>
</dbReference>
<accession>A0A6P3GPN0</accession>
<dbReference type="InterPro" id="IPR023214">
    <property type="entry name" value="HAD_sf"/>
</dbReference>
<dbReference type="InterPro" id="IPR036412">
    <property type="entry name" value="HAD-like_sf"/>
</dbReference>
<dbReference type="OrthoDB" id="40579at2759"/>
<dbReference type="Pfam" id="PF00702">
    <property type="entry name" value="Hydrolase"/>
    <property type="match status" value="1"/>
</dbReference>
<dbReference type="GeneID" id="104983642"/>
<dbReference type="PANTHER" id="PTHR18901:SF38">
    <property type="entry name" value="PSEUDOURIDINE-5'-PHOSPHATASE"/>
    <property type="match status" value="1"/>
</dbReference>
<sequence>MAFSALHMSVHPVLIRILQVRAVMKNTGPLSAASDTPSATTPRAKHMLMPSSEAGVNTCKCVLCDQLDSVPRSGTSAPDSGEEIRRAEAFCGNSSGTLKVSAHPSTWGPSLQLVRKTRASGTEAQVYVRYFSSTPAEGSTLCGCGSLQTTCELPVKNNPGARSEEFDSVLRSLLISPKRDDMQGGFWKKSEPLRLRSKHWLRPPRSPGGLVFKSHLPLYQKGNQNWDVSPNPGVMPEREQSGVYQNGDLRAASCRRASVLTQGLHSEPHPRPPAPAGVIAGVAEHSLRRAGGLRVDAVRGFLTAVGSVCRARALEHAGFSSCDTGLRKLQLLGSGAQSQLVVAQGFSGSKAAQLIRDTLQLPMSAEELVEVSQAKLKEVFPTAALMPGVEKLIRHLRKHDVPCAVATSSGTASFQLKTSRHQDFFGLFHHVVLGDDPEVRSGKPEPDIFLTCARRFSPAPPANKCLVFEDAPNGVEAALAAGMQVVMVPDGNLNPGLTSKATLVLGSLQDFQPELFGLPPYD</sequence>
<protein>
    <submittedName>
        <fullName evidence="2">Uncharacterized protein LOC104983642</fullName>
    </submittedName>
</protein>